<dbReference type="Proteomes" id="UP000029665">
    <property type="component" value="Unassembled WGS sequence"/>
</dbReference>
<dbReference type="EMBL" id="CCBP010000160">
    <property type="protein sequence ID" value="CDO74333.1"/>
    <property type="molecule type" value="Genomic_DNA"/>
</dbReference>
<protein>
    <recommendedName>
        <fullName evidence="3">BTB domain-containing protein</fullName>
    </recommendedName>
</protein>
<comment type="caution">
    <text evidence="1">The sequence shown here is derived from an EMBL/GenBank/DDBJ whole genome shotgun (WGS) entry which is preliminary data.</text>
</comment>
<organism evidence="1 2">
    <name type="scientific">Pycnoporus cinnabarinus</name>
    <name type="common">Cinnabar-red polypore</name>
    <name type="synonym">Trametes cinnabarina</name>
    <dbReference type="NCBI Taxonomy" id="5643"/>
    <lineage>
        <taxon>Eukaryota</taxon>
        <taxon>Fungi</taxon>
        <taxon>Dikarya</taxon>
        <taxon>Basidiomycota</taxon>
        <taxon>Agaricomycotina</taxon>
        <taxon>Agaricomycetes</taxon>
        <taxon>Polyporales</taxon>
        <taxon>Polyporaceae</taxon>
        <taxon>Trametes</taxon>
    </lineage>
</organism>
<accession>A0A060SPJ3</accession>
<keyword evidence="2" id="KW-1185">Reference proteome</keyword>
<sequence length="181" mass="19802">MWQIDQATRPGLRALANKIVSFCLSFFDRNHIPYFMANPLAAAYLLPCFSASDRWSPDAPGSGCRSTSTYEKDYCINSIPDTAHYVIRTSDDVELHVYRAIIGVASSVFSDMLSLPQPAPTATSDTGVKPTIEVAESSAVWETLIMLCYAPRPPAPGDFADLDTVRAILDAGVKYEMQIAT</sequence>
<proteinExistence type="predicted"/>
<name>A0A060SPJ3_PYCCI</name>
<dbReference type="AlphaFoldDB" id="A0A060SPJ3"/>
<dbReference type="HOGENOM" id="CLU_1489725_0_0_1"/>
<dbReference type="STRING" id="5643.A0A060SPJ3"/>
<evidence type="ECO:0000313" key="2">
    <source>
        <dbReference type="Proteomes" id="UP000029665"/>
    </source>
</evidence>
<evidence type="ECO:0008006" key="3">
    <source>
        <dbReference type="Google" id="ProtNLM"/>
    </source>
</evidence>
<dbReference type="OrthoDB" id="2797179at2759"/>
<reference evidence="1" key="1">
    <citation type="submission" date="2014-01" db="EMBL/GenBank/DDBJ databases">
        <title>The genome of the white-rot fungus Pycnoporus cinnabarinus: a basidiomycete model with a versatile arsenal for lignocellulosic biomass breakdown.</title>
        <authorList>
            <person name="Levasseur A."/>
            <person name="Lomascolo A."/>
            <person name="Ruiz-Duenas F.J."/>
            <person name="Uzan E."/>
            <person name="Piumi F."/>
            <person name="Kues U."/>
            <person name="Ram A.F.J."/>
            <person name="Murat C."/>
            <person name="Haon M."/>
            <person name="Benoit I."/>
            <person name="Arfi Y."/>
            <person name="Chevret D."/>
            <person name="Drula E."/>
            <person name="Kwon M.J."/>
            <person name="Gouret P."/>
            <person name="Lesage-Meessen L."/>
            <person name="Lombard V."/>
            <person name="Mariette J."/>
            <person name="Noirot C."/>
            <person name="Park J."/>
            <person name="Patyshakuliyeva A."/>
            <person name="Wieneger R.A.B."/>
            <person name="Wosten H.A.B."/>
            <person name="Martin F."/>
            <person name="Coutinho P.M."/>
            <person name="de Vries R."/>
            <person name="Martinez A.T."/>
            <person name="Klopp C."/>
            <person name="Pontarotti P."/>
            <person name="Henrissat B."/>
            <person name="Record E."/>
        </authorList>
    </citation>
    <scope>NUCLEOTIDE SEQUENCE [LARGE SCALE GENOMIC DNA]</scope>
    <source>
        <strain evidence="1">BRFM137</strain>
    </source>
</reference>
<gene>
    <name evidence="1" type="ORF">BN946_scf184850.g5</name>
</gene>
<evidence type="ECO:0000313" key="1">
    <source>
        <dbReference type="EMBL" id="CDO74333.1"/>
    </source>
</evidence>